<dbReference type="SUPFAM" id="SSF52047">
    <property type="entry name" value="RNI-like"/>
    <property type="match status" value="1"/>
</dbReference>
<evidence type="ECO:0000256" key="2">
    <source>
        <dbReference type="ARBA" id="ARBA00022468"/>
    </source>
</evidence>
<dbReference type="GO" id="GO:0031267">
    <property type="term" value="F:small GTPase binding"/>
    <property type="evidence" value="ECO:0007669"/>
    <property type="project" value="TreeGrafter"/>
</dbReference>
<feature type="region of interest" description="Disordered" evidence="5">
    <location>
        <begin position="41"/>
        <end position="89"/>
    </location>
</feature>
<feature type="region of interest" description="Disordered" evidence="5">
    <location>
        <begin position="359"/>
        <end position="416"/>
    </location>
</feature>
<evidence type="ECO:0000256" key="4">
    <source>
        <dbReference type="ARBA" id="ARBA00022737"/>
    </source>
</evidence>
<evidence type="ECO:0000256" key="3">
    <source>
        <dbReference type="ARBA" id="ARBA00022614"/>
    </source>
</evidence>
<accession>A0A061QTE8</accession>
<keyword evidence="4" id="KW-0677">Repeat</keyword>
<keyword evidence="2" id="KW-0343">GTPase activation</keyword>
<gene>
    <name evidence="6" type="ORF">TSPGSL018_25361</name>
</gene>
<evidence type="ECO:0000313" key="6">
    <source>
        <dbReference type="EMBL" id="JAC61739.1"/>
    </source>
</evidence>
<name>A0A061QTE8_9CHLO</name>
<dbReference type="EMBL" id="GBEZ01025339">
    <property type="protein sequence ID" value="JAC61739.1"/>
    <property type="molecule type" value="Transcribed_RNA"/>
</dbReference>
<feature type="compositionally biased region" description="Low complexity" evidence="5">
    <location>
        <begin position="895"/>
        <end position="909"/>
    </location>
</feature>
<reference evidence="6" key="1">
    <citation type="submission" date="2014-05" db="EMBL/GenBank/DDBJ databases">
        <title>The transcriptome of the halophilic microalga Tetraselmis sp. GSL018 isolated from the Great Salt Lake, Utah.</title>
        <authorList>
            <person name="Jinkerson R.E."/>
            <person name="D'Adamo S."/>
            <person name="Posewitz M.C."/>
        </authorList>
    </citation>
    <scope>NUCLEOTIDE SEQUENCE</scope>
    <source>
        <strain evidence="6">GSL018</strain>
    </source>
</reference>
<keyword evidence="3" id="KW-0433">Leucine-rich repeat</keyword>
<feature type="compositionally biased region" description="Low complexity" evidence="5">
    <location>
        <begin position="308"/>
        <end position="317"/>
    </location>
</feature>
<dbReference type="SMART" id="SM00368">
    <property type="entry name" value="LRR_RI"/>
    <property type="match status" value="8"/>
</dbReference>
<feature type="region of interest" description="Disordered" evidence="5">
    <location>
        <begin position="297"/>
        <end position="318"/>
    </location>
</feature>
<proteinExistence type="predicted"/>
<feature type="compositionally biased region" description="Low complexity" evidence="5">
    <location>
        <begin position="1188"/>
        <end position="1197"/>
    </location>
</feature>
<feature type="region of interest" description="Disordered" evidence="5">
    <location>
        <begin position="844"/>
        <end position="941"/>
    </location>
</feature>
<dbReference type="PANTHER" id="PTHR24113:SF12">
    <property type="entry name" value="RAN GTPASE-ACTIVATING PROTEIN 1"/>
    <property type="match status" value="1"/>
</dbReference>
<dbReference type="GO" id="GO:0006913">
    <property type="term" value="P:nucleocytoplasmic transport"/>
    <property type="evidence" value="ECO:0007669"/>
    <property type="project" value="TreeGrafter"/>
</dbReference>
<dbReference type="Gene3D" id="3.80.10.10">
    <property type="entry name" value="Ribonuclease Inhibitor"/>
    <property type="match status" value="2"/>
</dbReference>
<dbReference type="InterPro" id="IPR032675">
    <property type="entry name" value="LRR_dom_sf"/>
</dbReference>
<comment type="subcellular location">
    <subcellularLocation>
        <location evidence="1">Cytoplasm</location>
        <location evidence="1">Cytoskeleton</location>
        <location evidence="1">Cilium axoneme</location>
    </subcellularLocation>
</comment>
<evidence type="ECO:0000256" key="1">
    <source>
        <dbReference type="ARBA" id="ARBA00004430"/>
    </source>
</evidence>
<feature type="compositionally biased region" description="Low complexity" evidence="5">
    <location>
        <begin position="1209"/>
        <end position="1243"/>
    </location>
</feature>
<dbReference type="InterPro" id="IPR001611">
    <property type="entry name" value="Leu-rich_rpt"/>
</dbReference>
<organism evidence="6">
    <name type="scientific">Tetraselmis sp. GSL018</name>
    <dbReference type="NCBI Taxonomy" id="582737"/>
    <lineage>
        <taxon>Eukaryota</taxon>
        <taxon>Viridiplantae</taxon>
        <taxon>Chlorophyta</taxon>
        <taxon>core chlorophytes</taxon>
        <taxon>Chlorodendrophyceae</taxon>
        <taxon>Chlorodendrales</taxon>
        <taxon>Chlorodendraceae</taxon>
        <taxon>Tetraselmis</taxon>
    </lineage>
</organism>
<dbReference type="GO" id="GO:0005096">
    <property type="term" value="F:GTPase activator activity"/>
    <property type="evidence" value="ECO:0007669"/>
    <property type="project" value="UniProtKB-KW"/>
</dbReference>
<protein>
    <submittedName>
        <fullName evidence="6">Protein nlrc3</fullName>
    </submittedName>
</protein>
<dbReference type="GO" id="GO:0005930">
    <property type="term" value="C:axoneme"/>
    <property type="evidence" value="ECO:0007669"/>
    <property type="project" value="UniProtKB-SubCell"/>
</dbReference>
<feature type="region of interest" description="Disordered" evidence="5">
    <location>
        <begin position="238"/>
        <end position="273"/>
    </location>
</feature>
<dbReference type="InterPro" id="IPR027038">
    <property type="entry name" value="RanGap"/>
</dbReference>
<feature type="compositionally biased region" description="Low complexity" evidence="5">
    <location>
        <begin position="57"/>
        <end position="74"/>
    </location>
</feature>
<sequence length="1586" mass="172968">MTSISQNFRLPSAIQRRRQQRQVLRCKWGPADDFVALTVDEPGSVGSAQPGGDWQDTVPSVEEVPESPSNEPTTPFKPLNGGNFGKLDILPELSGEEDSTIREELSGGPSPEVHEVIPSVPEQAAESPALSLCPSAASRLPSLVVADSHDSGPRSDASSEPPWTASHRSSELSEMQSVPARPMTTRSQMLPQVLEQKLQDRFLRRRDFFPQRDPALITVERIKRTRFAARVAKVGNGEYGRPHGKGPPKFLPPPPAELGDDIDSDGSAEEDGFLGTDDLAADLASLPMAAARSQALSRQARELEQSRMRPMSRWPPRVSKRTAGVSLLEEDSFGPRQELRRTFVAGAIVTQLIVTQLARESVSSPREEQGSLRASLRSTSSVVRRSDSAEMGSDVNRLPRPNLPAESSGAGEPCGSRLWHSRRERQQRYKERIWAAFGDRDMEEGIDGSVARFRQEILPRRQCYSSHEMLSRRMNHRRMAHAAEPGPEIGRGLLSSHAVRTAEQVELEMVLFQRRLDTMLRAASGAAPAFNLGMSISSERLFGFLLVALPSYPQVQTLDLSRNSLDDGHMERLSETLMEAGSVTSLDVSYNRLTWLSALALGKLLVKRPRDLGGAHRQLSTLRMDGNHIGSRGTEVLVEALTKNRHLKKLGLQKCAVGPAGGRKLGQLLSETSIVAELDVSWNELGLHGAQHLLSALRVSPCLEVLNLSHNFLGDEEGEQLFEALAHNERLRCLDVSSNFLGPRACASLAEALLANPLTRLEQLTVDDNPCGLRGGVSLLSLLDEGSTTAAIEISAKGCSFAQEAPKEDFDPLEPEGLYHLKLGHEEQRAAAIALLEARNAHSPSAWKVSRLNGKQWRPPGPWSPAPLVRATETNAQEAAPKKKRRKAASRKGQRAAAADAGRASAAPRTTQKGGQAAGGDGEEEPQLDPRDPRAAVPPGGDLVVEFRSTALAPAGGDGALPSGMPEGFFRRAWRLQGQTEATDGWRLELVVAISRRHAWTVPQAVAALGSFLHRKEKLQAAAQIFRCLEGYHGAHAIHAALSESEWCELYESLGLCRIINPSLLPGGYSLDLRMRVDNYAAHLLQHFWWQEAIEQPALGESSPCWRNVRLDGAPARATPTCRLPCNGRLSLDYATWRPPDPQSGHSRPLTDRAFRGLMLQLTRQPEASAMLGRQRLVAAILAEDAPAAASSLPPKSQNQVPKPGGQESSPAGRGAASQSGARSGKGGQRPSPSTKKAAKPPAEGSGSWKSGSVAESRPPVPKNLAKVLHQASQDYGFVENAAAAMDLIRGVLSRCTVDHKQALVLLQAFEPFAAERVEVFKMMFRRILDHSKHALLILRYGLKAEERKQVISAIGILSLVNWDNPSGLYELSTAFGDHRFCLFRLLKLAIAGGKVDVRMFQELRVGGEAVATAQMQSAGLWSRMLGPELWQQLELHVAATATGYEGLWDWLDAGAGNAAALRAEAGTRALAAREAGNVGGPGQPPLAAEEEEEELTVWAEGETPAEGGGVPVSFVFEVRPEARFAGIGLVASRRWRSWARRRREERERAAVARIWRWYNTQKERAKLREMRKLLHLESSASDSAA</sequence>
<feature type="region of interest" description="Disordered" evidence="5">
    <location>
        <begin position="146"/>
        <end position="188"/>
    </location>
</feature>
<feature type="compositionally biased region" description="Low complexity" evidence="5">
    <location>
        <begin position="371"/>
        <end position="383"/>
    </location>
</feature>
<dbReference type="GO" id="GO:0005829">
    <property type="term" value="C:cytosol"/>
    <property type="evidence" value="ECO:0007669"/>
    <property type="project" value="TreeGrafter"/>
</dbReference>
<dbReference type="GO" id="GO:0048471">
    <property type="term" value="C:perinuclear region of cytoplasm"/>
    <property type="evidence" value="ECO:0007669"/>
    <property type="project" value="TreeGrafter"/>
</dbReference>
<feature type="compositionally biased region" description="Basic residues" evidence="5">
    <location>
        <begin position="882"/>
        <end position="894"/>
    </location>
</feature>
<dbReference type="GO" id="GO:0005634">
    <property type="term" value="C:nucleus"/>
    <property type="evidence" value="ECO:0007669"/>
    <property type="project" value="TreeGrafter"/>
</dbReference>
<dbReference type="PANTHER" id="PTHR24113">
    <property type="entry name" value="RAN GTPASE-ACTIVATING PROTEIN 1"/>
    <property type="match status" value="1"/>
</dbReference>
<feature type="compositionally biased region" description="Acidic residues" evidence="5">
    <location>
        <begin position="258"/>
        <end position="272"/>
    </location>
</feature>
<dbReference type="Pfam" id="PF13516">
    <property type="entry name" value="LRR_6"/>
    <property type="match status" value="2"/>
</dbReference>
<feature type="region of interest" description="Disordered" evidence="5">
    <location>
        <begin position="1188"/>
        <end position="1260"/>
    </location>
</feature>
<evidence type="ECO:0000256" key="5">
    <source>
        <dbReference type="SAM" id="MobiDB-lite"/>
    </source>
</evidence>